<accession>A0A074XMU1</accession>
<dbReference type="OrthoDB" id="2910287at2759"/>
<sequence>MHFITSIFSLFVASTAAFPTKPSFSTMPVTRDTPGYALACTGANFTGTCQEFTLPINTCVDLPANLTKQVTSFGPDAGSRCSLYTGHCNDAAPYFGGVVKPGVPDLSKTTKNFDNMAESFLCFKIFTAEDDAEDDVQDE</sequence>
<dbReference type="RefSeq" id="XP_029759509.1">
    <property type="nucleotide sequence ID" value="XM_029907074.1"/>
</dbReference>
<protein>
    <submittedName>
        <fullName evidence="2">Uncharacterized protein</fullName>
    </submittedName>
</protein>
<evidence type="ECO:0000256" key="1">
    <source>
        <dbReference type="SAM" id="SignalP"/>
    </source>
</evidence>
<dbReference type="EMBL" id="KL584984">
    <property type="protein sequence ID" value="KEQ83322.1"/>
    <property type="molecule type" value="Genomic_DNA"/>
</dbReference>
<keyword evidence="1" id="KW-0732">Signal</keyword>
<organism evidence="2 3">
    <name type="scientific">Aureobasidium pullulans EXF-150</name>
    <dbReference type="NCBI Taxonomy" id="1043002"/>
    <lineage>
        <taxon>Eukaryota</taxon>
        <taxon>Fungi</taxon>
        <taxon>Dikarya</taxon>
        <taxon>Ascomycota</taxon>
        <taxon>Pezizomycotina</taxon>
        <taxon>Dothideomycetes</taxon>
        <taxon>Dothideomycetidae</taxon>
        <taxon>Dothideales</taxon>
        <taxon>Saccotheciaceae</taxon>
        <taxon>Aureobasidium</taxon>
    </lineage>
</organism>
<evidence type="ECO:0000313" key="3">
    <source>
        <dbReference type="Proteomes" id="UP000030706"/>
    </source>
</evidence>
<proteinExistence type="predicted"/>
<gene>
    <name evidence="2" type="ORF">M438DRAFT_356031</name>
</gene>
<dbReference type="GeneID" id="40749380"/>
<feature type="signal peptide" evidence="1">
    <location>
        <begin position="1"/>
        <end position="17"/>
    </location>
</feature>
<feature type="chain" id="PRO_5001702497" evidence="1">
    <location>
        <begin position="18"/>
        <end position="139"/>
    </location>
</feature>
<evidence type="ECO:0000313" key="2">
    <source>
        <dbReference type="EMBL" id="KEQ83322.1"/>
    </source>
</evidence>
<reference evidence="2 3" key="1">
    <citation type="journal article" date="2014" name="BMC Genomics">
        <title>Genome sequencing of four Aureobasidium pullulans varieties: biotechnological potential, stress tolerance, and description of new species.</title>
        <authorList>
            <person name="Gostin Ar C."/>
            <person name="Ohm R.A."/>
            <person name="Kogej T."/>
            <person name="Sonjak S."/>
            <person name="Turk M."/>
            <person name="Zajc J."/>
            <person name="Zalar P."/>
            <person name="Grube M."/>
            <person name="Sun H."/>
            <person name="Han J."/>
            <person name="Sharma A."/>
            <person name="Chiniquy J."/>
            <person name="Ngan C.Y."/>
            <person name="Lipzen A."/>
            <person name="Barry K."/>
            <person name="Grigoriev I.V."/>
            <person name="Gunde-Cimerman N."/>
        </authorList>
    </citation>
    <scope>NUCLEOTIDE SEQUENCE [LARGE SCALE GENOMIC DNA]</scope>
    <source>
        <strain evidence="2 3">EXF-150</strain>
    </source>
</reference>
<dbReference type="STRING" id="1043002.A0A074XMU1"/>
<dbReference type="Proteomes" id="UP000030706">
    <property type="component" value="Unassembled WGS sequence"/>
</dbReference>
<dbReference type="AlphaFoldDB" id="A0A074XMU1"/>
<dbReference type="HOGENOM" id="CLU_136885_3_0_1"/>
<keyword evidence="3" id="KW-1185">Reference proteome</keyword>
<name>A0A074XMU1_AURPU</name>